<dbReference type="Pfam" id="PF00512">
    <property type="entry name" value="HisKA"/>
    <property type="match status" value="1"/>
</dbReference>
<gene>
    <name evidence="13" type="ORF">BSZ36_00570</name>
</gene>
<comment type="catalytic activity">
    <reaction evidence="1">
        <text>ATP + protein L-histidine = ADP + protein N-phospho-L-histidine.</text>
        <dbReference type="EC" id="2.7.13.3"/>
    </reaction>
</comment>
<protein>
    <recommendedName>
        <fullName evidence="2">histidine kinase</fullName>
        <ecNumber evidence="2">2.7.13.3</ecNumber>
    </recommendedName>
</protein>
<keyword evidence="3 8" id="KW-0597">Phosphoprotein</keyword>
<keyword evidence="7" id="KW-0804">Transcription</keyword>
<feature type="modified residue" description="4-aspartylphosphate" evidence="8">
    <location>
        <position position="1191"/>
    </location>
</feature>
<sequence length="1398" mass="150311">MPPVLRVGLLSLVLAACEPTEAPSGRVLGEAPAASGGAATVPVTGSVRTAAPSFRVREWTVDDGLPTPVAAVTQTPDGYLWITTREGLARFDGVRFELFTTETTPVFRSDDFVGASVTRSGDLWVGDKKKWTYRLRDGAWTAYPLDMDRHWVQSFYEDAEGGLWCVTSGEYVFRWKGEGWEPVEQSLIGNWPPFSVDPRGSIWTYLDPGDAPGVPESATGKGVVARWDGERFVPPSDNRLAGFTETQHGPVFYQRTEEQRDGRPRVNITDASGAVLAWGWDKGDDSRVRLVDRAGRAWVQREEDGQTVLTVLRDGEELAHIRPEGATWFEQVFEDRQGNVWVHTRSTGLFQITEEPFRRYTGEDGIPQYASEATLAPDGAIVVSAHSGTASSFATLRDGVVAPEAVRLSPAPGRAAEHTAPDGTTEIGHVVTDARGQRWGAVKPYLLRLREGRGEIVMSTGNATLWAMQTDPTDADVLWTGDYSGVVRRFDTRALAVTDSFQVDGWVRALYPAPDGRLWIGSTGGLTVREASGALRVVADSSVAMWTRDITPGPDGALWVATETGGLLRVRGGEVRALTTQHGLPTDFLTTVLLDDLGYLWLSGRVTLYRLRLSDAHAVLDGTRQRLDVVTLLPSAGHLGSSAEMTRSLHAPDGSLWIPSYKGVTRIDPALYAQQYAQPASVIVEEIETEASGAFKPARGLRLPLGERTLTVRYTATEFVSPGHVRFRTRLEGHDADWVDQGTERRAIYGGLAPGRYAFHVQAMNAGGVWSEPLAAEAFVVPARFTETAWFAVLCLLALGGLAALAYGARVRVLRQRQRELEATVAERTADLAAEKEIVTAQAAELRTLDEAKSRLFANVSHEFRTPLQLILGPLADVREGRHGEVAPQARDQIDLATRNGRRLLALVEQLLALARSDAGVLEIEPVWLDAAAFAVRVAEAFGPLAQREGIAFETDLPAARGTFDPVLVETALANLLANAFSFTPAGGTVTLSLTPEAAGEPLAFRVRDTGPGLAPDQAARVFDRFYQADDSPTRRGAGTGIGLALVREIADLHGGAITVTSTPGQGATFTLTLPVHAEAPEGATRRASGEPGLQTAALLFASGDGSSGDGSARNRASGDGRSGDGRLHLPPLPPEAPADTPRVLVVDDNADLRALVRRHLDSRYVVTEAASGDAALDLARGAIPDAIVSDVMMPGLDGLGLVRALRADPETDFVPVLLLTARAAVSDTVDGLGAGADDYLAKPFDPRELRARVDALLTSRQRLRERWQDAAPEAEPFPVRLASGASADQRELVGQLVGGVDARLDDESLSVDDLAEAVDMSRSTLYRRLRGALDGSPVDLVREVRLARAGGLLARGAGNVSEVAYAVGFKSVSHFGACFRERYGATPSAYSRDQAAA</sequence>
<dbReference type="EC" id="2.7.13.3" evidence="2"/>
<dbReference type="Pfam" id="PF00072">
    <property type="entry name" value="Response_reg"/>
    <property type="match status" value="1"/>
</dbReference>
<evidence type="ECO:0000256" key="6">
    <source>
        <dbReference type="ARBA" id="ARBA00023015"/>
    </source>
</evidence>
<feature type="region of interest" description="Disordered" evidence="9">
    <location>
        <begin position="1101"/>
        <end position="1141"/>
    </location>
</feature>
<dbReference type="InterPro" id="IPR036890">
    <property type="entry name" value="HATPase_C_sf"/>
</dbReference>
<dbReference type="InterPro" id="IPR003661">
    <property type="entry name" value="HisK_dim/P_dom"/>
</dbReference>
<dbReference type="InterPro" id="IPR011006">
    <property type="entry name" value="CheY-like_superfamily"/>
</dbReference>
<feature type="domain" description="Histidine kinase" evidence="11">
    <location>
        <begin position="859"/>
        <end position="1078"/>
    </location>
</feature>
<feature type="compositionally biased region" description="Low complexity" evidence="9">
    <location>
        <begin position="1101"/>
        <end position="1116"/>
    </location>
</feature>
<dbReference type="InterPro" id="IPR001789">
    <property type="entry name" value="Sig_transdc_resp-reg_receiver"/>
</dbReference>
<dbReference type="EMBL" id="MQWB01000001">
    <property type="protein sequence ID" value="OZC01606.1"/>
    <property type="molecule type" value="Genomic_DNA"/>
</dbReference>
<evidence type="ECO:0000313" key="14">
    <source>
        <dbReference type="Proteomes" id="UP000216446"/>
    </source>
</evidence>
<evidence type="ECO:0000259" key="10">
    <source>
        <dbReference type="PROSITE" id="PS01124"/>
    </source>
</evidence>
<dbReference type="SUPFAM" id="SSF55874">
    <property type="entry name" value="ATPase domain of HSP90 chaperone/DNA topoisomerase II/histidine kinase"/>
    <property type="match status" value="1"/>
</dbReference>
<name>A0A259TV80_9BACT</name>
<evidence type="ECO:0000256" key="8">
    <source>
        <dbReference type="PROSITE-ProRule" id="PRU00169"/>
    </source>
</evidence>
<dbReference type="FunFam" id="3.30.565.10:FF:000006">
    <property type="entry name" value="Sensor histidine kinase WalK"/>
    <property type="match status" value="1"/>
</dbReference>
<dbReference type="GO" id="GO:0000155">
    <property type="term" value="F:phosphorelay sensor kinase activity"/>
    <property type="evidence" value="ECO:0007669"/>
    <property type="project" value="InterPro"/>
</dbReference>
<evidence type="ECO:0000256" key="3">
    <source>
        <dbReference type="ARBA" id="ARBA00022553"/>
    </source>
</evidence>
<dbReference type="PRINTS" id="PR00344">
    <property type="entry name" value="BCTRLSENSOR"/>
</dbReference>
<dbReference type="InterPro" id="IPR015943">
    <property type="entry name" value="WD40/YVTN_repeat-like_dom_sf"/>
</dbReference>
<dbReference type="GO" id="GO:0003700">
    <property type="term" value="F:DNA-binding transcription factor activity"/>
    <property type="evidence" value="ECO:0007669"/>
    <property type="project" value="InterPro"/>
</dbReference>
<dbReference type="SUPFAM" id="SSF50998">
    <property type="entry name" value="Quinoprotein alcohol dehydrogenase-like"/>
    <property type="match status" value="1"/>
</dbReference>
<dbReference type="SMART" id="SM00388">
    <property type="entry name" value="HisKA"/>
    <property type="match status" value="1"/>
</dbReference>
<dbReference type="SUPFAM" id="SSF52172">
    <property type="entry name" value="CheY-like"/>
    <property type="match status" value="1"/>
</dbReference>
<dbReference type="SUPFAM" id="SSF47384">
    <property type="entry name" value="Homodimeric domain of signal transducing histidine kinase"/>
    <property type="match status" value="1"/>
</dbReference>
<evidence type="ECO:0000256" key="4">
    <source>
        <dbReference type="ARBA" id="ARBA00022679"/>
    </source>
</evidence>
<dbReference type="PROSITE" id="PS50109">
    <property type="entry name" value="HIS_KIN"/>
    <property type="match status" value="1"/>
</dbReference>
<keyword evidence="5" id="KW-0418">Kinase</keyword>
<dbReference type="Proteomes" id="UP000216446">
    <property type="component" value="Unassembled WGS sequence"/>
</dbReference>
<feature type="domain" description="HTH araC/xylS-type" evidence="10">
    <location>
        <begin position="1295"/>
        <end position="1394"/>
    </location>
</feature>
<dbReference type="Pfam" id="PF02518">
    <property type="entry name" value="HATPase_c"/>
    <property type="match status" value="1"/>
</dbReference>
<dbReference type="Pfam" id="PF12833">
    <property type="entry name" value="HTH_18"/>
    <property type="match status" value="1"/>
</dbReference>
<feature type="compositionally biased region" description="Basic and acidic residues" evidence="9">
    <location>
        <begin position="1117"/>
        <end position="1128"/>
    </location>
</feature>
<comment type="caution">
    <text evidence="13">The sequence shown here is derived from an EMBL/GenBank/DDBJ whole genome shotgun (WGS) entry which is preliminary data.</text>
</comment>
<keyword evidence="4" id="KW-0808">Transferase</keyword>
<dbReference type="InterPro" id="IPR003594">
    <property type="entry name" value="HATPase_dom"/>
</dbReference>
<dbReference type="InterPro" id="IPR011110">
    <property type="entry name" value="Reg_prop"/>
</dbReference>
<dbReference type="RefSeq" id="WP_094545227.1">
    <property type="nucleotide sequence ID" value="NZ_MQWB01000001.1"/>
</dbReference>
<keyword evidence="14" id="KW-1185">Reference proteome</keyword>
<dbReference type="PROSITE" id="PS01124">
    <property type="entry name" value="HTH_ARAC_FAMILY_2"/>
    <property type="match status" value="1"/>
</dbReference>
<dbReference type="Gene3D" id="3.40.50.2300">
    <property type="match status" value="1"/>
</dbReference>
<proteinExistence type="predicted"/>
<organism evidence="13 14">
    <name type="scientific">Rubricoccus marinus</name>
    <dbReference type="NCBI Taxonomy" id="716817"/>
    <lineage>
        <taxon>Bacteria</taxon>
        <taxon>Pseudomonadati</taxon>
        <taxon>Rhodothermota</taxon>
        <taxon>Rhodothermia</taxon>
        <taxon>Rhodothermales</taxon>
        <taxon>Rubricoccaceae</taxon>
        <taxon>Rubricoccus</taxon>
    </lineage>
</organism>
<dbReference type="Gene3D" id="1.10.287.130">
    <property type="match status" value="1"/>
</dbReference>
<feature type="domain" description="Response regulatory" evidence="12">
    <location>
        <begin position="1143"/>
        <end position="1258"/>
    </location>
</feature>
<evidence type="ECO:0000259" key="12">
    <source>
        <dbReference type="PROSITE" id="PS50110"/>
    </source>
</evidence>
<evidence type="ECO:0000256" key="7">
    <source>
        <dbReference type="ARBA" id="ARBA00023163"/>
    </source>
</evidence>
<dbReference type="CDD" id="cd00082">
    <property type="entry name" value="HisKA"/>
    <property type="match status" value="1"/>
</dbReference>
<evidence type="ECO:0000259" key="11">
    <source>
        <dbReference type="PROSITE" id="PS50109"/>
    </source>
</evidence>
<dbReference type="Gene3D" id="2.60.40.10">
    <property type="entry name" value="Immunoglobulins"/>
    <property type="match status" value="1"/>
</dbReference>
<dbReference type="SMART" id="SM00387">
    <property type="entry name" value="HATPase_c"/>
    <property type="match status" value="1"/>
</dbReference>
<dbReference type="PROSITE" id="PS51257">
    <property type="entry name" value="PROKAR_LIPOPROTEIN"/>
    <property type="match status" value="1"/>
</dbReference>
<reference evidence="13 14" key="1">
    <citation type="submission" date="2016-11" db="EMBL/GenBank/DDBJ databases">
        <title>Study of marine rhodopsin-containing bacteria.</title>
        <authorList>
            <person name="Yoshizawa S."/>
            <person name="Kumagai Y."/>
            <person name="Kogure K."/>
        </authorList>
    </citation>
    <scope>NUCLEOTIDE SEQUENCE [LARGE SCALE GENOMIC DNA]</scope>
    <source>
        <strain evidence="13 14">SG-29</strain>
    </source>
</reference>
<dbReference type="InterPro" id="IPR009057">
    <property type="entry name" value="Homeodomain-like_sf"/>
</dbReference>
<dbReference type="Pfam" id="PF07494">
    <property type="entry name" value="Reg_prop"/>
    <property type="match status" value="1"/>
</dbReference>
<dbReference type="SUPFAM" id="SSF63829">
    <property type="entry name" value="Calcium-dependent phosphotriesterase"/>
    <property type="match status" value="2"/>
</dbReference>
<dbReference type="Gene3D" id="1.10.10.60">
    <property type="entry name" value="Homeodomain-like"/>
    <property type="match status" value="1"/>
</dbReference>
<accession>A0A259TV80</accession>
<dbReference type="InterPro" id="IPR005467">
    <property type="entry name" value="His_kinase_dom"/>
</dbReference>
<dbReference type="InParanoid" id="A0A259TV80"/>
<dbReference type="InterPro" id="IPR004358">
    <property type="entry name" value="Sig_transdc_His_kin-like_C"/>
</dbReference>
<dbReference type="InterPro" id="IPR011123">
    <property type="entry name" value="Y_Y_Y"/>
</dbReference>
<dbReference type="SUPFAM" id="SSF46689">
    <property type="entry name" value="Homeodomain-like"/>
    <property type="match status" value="1"/>
</dbReference>
<dbReference type="GO" id="GO:0043565">
    <property type="term" value="F:sequence-specific DNA binding"/>
    <property type="evidence" value="ECO:0007669"/>
    <property type="project" value="InterPro"/>
</dbReference>
<evidence type="ECO:0000256" key="9">
    <source>
        <dbReference type="SAM" id="MobiDB-lite"/>
    </source>
</evidence>
<dbReference type="InterPro" id="IPR011047">
    <property type="entry name" value="Quinoprotein_ADH-like_sf"/>
</dbReference>
<dbReference type="Pfam" id="PF07495">
    <property type="entry name" value="Y_Y_Y"/>
    <property type="match status" value="1"/>
</dbReference>
<evidence type="ECO:0000256" key="2">
    <source>
        <dbReference type="ARBA" id="ARBA00012438"/>
    </source>
</evidence>
<evidence type="ECO:0000256" key="5">
    <source>
        <dbReference type="ARBA" id="ARBA00022777"/>
    </source>
</evidence>
<dbReference type="CDD" id="cd16922">
    <property type="entry name" value="HATPase_EvgS-ArcB-TorS-like"/>
    <property type="match status" value="1"/>
</dbReference>
<dbReference type="Gene3D" id="3.30.565.10">
    <property type="entry name" value="Histidine kinase-like ATPase, C-terminal domain"/>
    <property type="match status" value="1"/>
</dbReference>
<dbReference type="InterPro" id="IPR036097">
    <property type="entry name" value="HisK_dim/P_sf"/>
</dbReference>
<dbReference type="Gene3D" id="2.130.10.10">
    <property type="entry name" value="YVTN repeat-like/Quinoprotein amine dehydrogenase"/>
    <property type="match status" value="2"/>
</dbReference>
<dbReference type="InterPro" id="IPR018060">
    <property type="entry name" value="HTH_AraC"/>
</dbReference>
<evidence type="ECO:0000256" key="1">
    <source>
        <dbReference type="ARBA" id="ARBA00000085"/>
    </source>
</evidence>
<evidence type="ECO:0000313" key="13">
    <source>
        <dbReference type="EMBL" id="OZC01606.1"/>
    </source>
</evidence>
<dbReference type="SMART" id="SM00342">
    <property type="entry name" value="HTH_ARAC"/>
    <property type="match status" value="1"/>
</dbReference>
<dbReference type="PROSITE" id="PS50110">
    <property type="entry name" value="RESPONSE_REGULATORY"/>
    <property type="match status" value="1"/>
</dbReference>
<keyword evidence="6" id="KW-0805">Transcription regulation</keyword>
<dbReference type="InterPro" id="IPR013783">
    <property type="entry name" value="Ig-like_fold"/>
</dbReference>
<dbReference type="PANTHER" id="PTHR43547">
    <property type="entry name" value="TWO-COMPONENT HISTIDINE KINASE"/>
    <property type="match status" value="1"/>
</dbReference>
<dbReference type="SMART" id="SM00448">
    <property type="entry name" value="REC"/>
    <property type="match status" value="1"/>
</dbReference>
<dbReference type="PANTHER" id="PTHR43547:SF2">
    <property type="entry name" value="HYBRID SIGNAL TRANSDUCTION HISTIDINE KINASE C"/>
    <property type="match status" value="1"/>
</dbReference>